<gene>
    <name evidence="3" type="ORF">UHOR_16680</name>
</gene>
<dbReference type="HOGENOM" id="CLU_1628288_0_0_1"/>
<proteinExistence type="predicted"/>
<evidence type="ECO:0000259" key="2">
    <source>
        <dbReference type="Pfam" id="PF25597"/>
    </source>
</evidence>
<sequence>MYLKCSGHLQQRQPFGLLRTFGCLAWVHLPKAKRKKLDDTAIPAIFIGYDEEHKGWKFISNQHNPPIFWSNTARFLENKSWQDCMETQPLQEIDTIQHDNSEDVEDLRYTNEDIHDEQLQRQINHIYRPDKDGTQGIPQPTKSDEIQEGLVDDRIKSAQKVYP</sequence>
<name>I2G662_USTHO</name>
<dbReference type="InterPro" id="IPR057670">
    <property type="entry name" value="SH3_retrovirus"/>
</dbReference>
<evidence type="ECO:0000256" key="1">
    <source>
        <dbReference type="SAM" id="MobiDB-lite"/>
    </source>
</evidence>
<evidence type="ECO:0000313" key="4">
    <source>
        <dbReference type="Proteomes" id="UP000006174"/>
    </source>
</evidence>
<feature type="domain" description="Retroviral polymerase SH3-like" evidence="2">
    <location>
        <begin position="23"/>
        <end position="85"/>
    </location>
</feature>
<keyword evidence="4" id="KW-1185">Reference proteome</keyword>
<dbReference type="OrthoDB" id="3243429at2759"/>
<organism evidence="3 4">
    <name type="scientific">Ustilago hordei</name>
    <name type="common">Barley covered smut fungus</name>
    <dbReference type="NCBI Taxonomy" id="120017"/>
    <lineage>
        <taxon>Eukaryota</taxon>
        <taxon>Fungi</taxon>
        <taxon>Dikarya</taxon>
        <taxon>Basidiomycota</taxon>
        <taxon>Ustilaginomycotina</taxon>
        <taxon>Ustilaginomycetes</taxon>
        <taxon>Ustilaginales</taxon>
        <taxon>Ustilaginaceae</taxon>
        <taxon>Ustilago</taxon>
    </lineage>
</organism>
<dbReference type="Proteomes" id="UP000006174">
    <property type="component" value="Unassembled WGS sequence"/>
</dbReference>
<comment type="caution">
    <text evidence="3">The sequence shown here is derived from an EMBL/GenBank/DDBJ whole genome shotgun (WGS) entry which is preliminary data.</text>
</comment>
<dbReference type="Pfam" id="PF25597">
    <property type="entry name" value="SH3_retrovirus"/>
    <property type="match status" value="1"/>
</dbReference>
<accession>I2G662</accession>
<dbReference type="AlphaFoldDB" id="I2G662"/>
<evidence type="ECO:0000313" key="3">
    <source>
        <dbReference type="EMBL" id="CCF54655.1"/>
    </source>
</evidence>
<protein>
    <recommendedName>
        <fullName evidence="2">Retroviral polymerase SH3-like domain-containing protein</fullName>
    </recommendedName>
</protein>
<reference evidence="3 4" key="1">
    <citation type="journal article" date="2012" name="Plant Cell">
        <title>Genome comparison of barley and maize smut fungi reveals targeted loss of RNA silencing components and species-specific presence of transposable elements.</title>
        <authorList>
            <person name="Laurie J.D."/>
            <person name="Ali S."/>
            <person name="Linning R."/>
            <person name="Mannhaupt G."/>
            <person name="Wong P."/>
            <person name="Gueldener U."/>
            <person name="Muensterkoetter M."/>
            <person name="Moore R."/>
            <person name="Kahmann R."/>
            <person name="Bakkeren G."/>
            <person name="Schirawski J."/>
        </authorList>
    </citation>
    <scope>NUCLEOTIDE SEQUENCE [LARGE SCALE GENOMIC DNA]</scope>
    <source>
        <strain evidence="4">Uh4875-4</strain>
    </source>
</reference>
<feature type="region of interest" description="Disordered" evidence="1">
    <location>
        <begin position="127"/>
        <end position="163"/>
    </location>
</feature>
<dbReference type="EMBL" id="CAGI01000194">
    <property type="protein sequence ID" value="CCF54655.1"/>
    <property type="molecule type" value="Genomic_DNA"/>
</dbReference>